<evidence type="ECO:0000256" key="12">
    <source>
        <dbReference type="ARBA" id="ARBA00032513"/>
    </source>
</evidence>
<accession>A0A1I8EU10</accession>
<evidence type="ECO:0000256" key="5">
    <source>
        <dbReference type="ARBA" id="ARBA00022448"/>
    </source>
</evidence>
<keyword evidence="8" id="KW-0249">Electron transport</keyword>
<evidence type="ECO:0000256" key="4">
    <source>
        <dbReference type="ARBA" id="ARBA00016394"/>
    </source>
</evidence>
<keyword evidence="6" id="KW-0679">Respiratory chain</keyword>
<evidence type="ECO:0000256" key="1">
    <source>
        <dbReference type="ARBA" id="ARBA00003195"/>
    </source>
</evidence>
<organism evidence="14">
    <name type="scientific">Wuchereria bancrofti</name>
    <dbReference type="NCBI Taxonomy" id="6293"/>
    <lineage>
        <taxon>Eukaryota</taxon>
        <taxon>Metazoa</taxon>
        <taxon>Ecdysozoa</taxon>
        <taxon>Nematoda</taxon>
        <taxon>Chromadorea</taxon>
        <taxon>Rhabditida</taxon>
        <taxon>Spirurina</taxon>
        <taxon>Spiruromorpha</taxon>
        <taxon>Filarioidea</taxon>
        <taxon>Onchocercidae</taxon>
        <taxon>Wuchereria</taxon>
    </lineage>
</organism>
<protein>
    <recommendedName>
        <fullName evidence="4">NADH dehydrogenase [ubiquinone] 1 alpha subcomplex subunit 2</fullName>
    </recommendedName>
    <alternativeName>
        <fullName evidence="11">Complex I-B8</fullName>
    </alternativeName>
    <alternativeName>
        <fullName evidence="12">NADH-ubiquinone oxidoreductase B8 subunit</fullName>
    </alternativeName>
</protein>
<dbReference type="STRING" id="6293.A0A1I8EU10"/>
<evidence type="ECO:0000256" key="10">
    <source>
        <dbReference type="ARBA" id="ARBA00023136"/>
    </source>
</evidence>
<evidence type="ECO:0000313" key="14">
    <source>
        <dbReference type="WBParaSite" id="maker-PairedContig_5125-snap-gene-1.11-mRNA-1"/>
    </source>
</evidence>
<evidence type="ECO:0000259" key="13">
    <source>
        <dbReference type="SMART" id="SM00916"/>
    </source>
</evidence>
<comment type="function">
    <text evidence="1">Accessory subunit of the mitochondrial membrane respiratory chain NADH dehydrogenase (Complex I), that is believed not to be involved in catalysis. Complex I functions in the transfer of electrons from NADH to the respiratory chain. The immediate electron acceptor for the enzyme is believed to be ubiquinone.</text>
</comment>
<keyword evidence="9" id="KW-0496">Mitochondrion</keyword>
<dbReference type="AlphaFoldDB" id="A0A1I8EU10"/>
<evidence type="ECO:0000256" key="8">
    <source>
        <dbReference type="ARBA" id="ARBA00022982"/>
    </source>
</evidence>
<evidence type="ECO:0000256" key="11">
    <source>
        <dbReference type="ARBA" id="ARBA00031441"/>
    </source>
</evidence>
<name>A0A1I8EU10_WUCBA</name>
<dbReference type="PANTHER" id="PTHR12878">
    <property type="entry name" value="NADH-UBIQUINONE OXIDOREDUCTASE B8 SUBUNIT"/>
    <property type="match status" value="1"/>
</dbReference>
<evidence type="ECO:0000256" key="6">
    <source>
        <dbReference type="ARBA" id="ARBA00022660"/>
    </source>
</evidence>
<dbReference type="PANTHER" id="PTHR12878:SF0">
    <property type="entry name" value="NADH DEHYDROGENASE [UBIQUINONE] 1 ALPHA SUBCOMPLEX SUBUNIT 2"/>
    <property type="match status" value="1"/>
</dbReference>
<evidence type="ECO:0000256" key="2">
    <source>
        <dbReference type="ARBA" id="ARBA00004443"/>
    </source>
</evidence>
<dbReference type="GO" id="GO:0005743">
    <property type="term" value="C:mitochondrial inner membrane"/>
    <property type="evidence" value="ECO:0007669"/>
    <property type="project" value="UniProtKB-SubCell"/>
</dbReference>
<dbReference type="WBParaSite" id="maker-PairedContig_5125-snap-gene-1.11-mRNA-1">
    <property type="protein sequence ID" value="maker-PairedContig_5125-snap-gene-1.11-mRNA-1"/>
    <property type="gene ID" value="maker-PairedContig_5125-snap-gene-1.11"/>
</dbReference>
<dbReference type="SUPFAM" id="SSF52833">
    <property type="entry name" value="Thioredoxin-like"/>
    <property type="match status" value="1"/>
</dbReference>
<dbReference type="Pfam" id="PF05047">
    <property type="entry name" value="L51_S25_CI-B8"/>
    <property type="match status" value="1"/>
</dbReference>
<dbReference type="SMART" id="SM00916">
    <property type="entry name" value="L51_S25_CI-B8"/>
    <property type="match status" value="1"/>
</dbReference>
<evidence type="ECO:0000256" key="9">
    <source>
        <dbReference type="ARBA" id="ARBA00023128"/>
    </source>
</evidence>
<keyword evidence="5" id="KW-0813">Transport</keyword>
<dbReference type="InterPro" id="IPR007741">
    <property type="entry name" value="Ribosomal_mL43/mS25/NADH_DH"/>
</dbReference>
<dbReference type="InterPro" id="IPR036249">
    <property type="entry name" value="Thioredoxin-like_sf"/>
</dbReference>
<dbReference type="Gene3D" id="3.40.30.10">
    <property type="entry name" value="Glutaredoxin"/>
    <property type="match status" value="1"/>
</dbReference>
<feature type="domain" description="Ribosomal protein/NADH dehydrogenase" evidence="13">
    <location>
        <begin position="25"/>
        <end position="97"/>
    </location>
</feature>
<proteinExistence type="inferred from homology"/>
<comment type="similarity">
    <text evidence="3">Belongs to the complex I NDUFA2 subunit family.</text>
</comment>
<keyword evidence="7" id="KW-0999">Mitochondrion inner membrane</keyword>
<dbReference type="InterPro" id="IPR016464">
    <property type="entry name" value="NADH_Ub_cplx-1_asu_su-2"/>
</dbReference>
<sequence>MASSGVAIKLGQGALRELRIHLCPTSSASAGVRSFIENDYVPLKKANRQFPILIRECSGVQPKVYARYNCGIEKSIPLDNISRYKVLDIIKDLVTEVLDYMSRFNASMALIST</sequence>
<evidence type="ECO:0000256" key="3">
    <source>
        <dbReference type="ARBA" id="ARBA00008939"/>
    </source>
</evidence>
<comment type="subcellular location">
    <subcellularLocation>
        <location evidence="2">Mitochondrion inner membrane</location>
        <topology evidence="2">Peripheral membrane protein</topology>
        <orientation evidence="2">Matrix side</orientation>
    </subcellularLocation>
</comment>
<keyword evidence="10" id="KW-0472">Membrane</keyword>
<evidence type="ECO:0000256" key="7">
    <source>
        <dbReference type="ARBA" id="ARBA00022792"/>
    </source>
</evidence>
<reference evidence="14" key="1">
    <citation type="submission" date="2016-11" db="UniProtKB">
        <authorList>
            <consortium name="WormBaseParasite"/>
        </authorList>
    </citation>
    <scope>IDENTIFICATION</scope>
    <source>
        <strain evidence="14">pt0022</strain>
    </source>
</reference>